<organism evidence="2 3">
    <name type="scientific">Mola mola</name>
    <name type="common">Ocean sunfish</name>
    <name type="synonym">Tetraodon mola</name>
    <dbReference type="NCBI Taxonomy" id="94237"/>
    <lineage>
        <taxon>Eukaryota</taxon>
        <taxon>Metazoa</taxon>
        <taxon>Chordata</taxon>
        <taxon>Craniata</taxon>
        <taxon>Vertebrata</taxon>
        <taxon>Euteleostomi</taxon>
        <taxon>Actinopterygii</taxon>
        <taxon>Neopterygii</taxon>
        <taxon>Teleostei</taxon>
        <taxon>Neoteleostei</taxon>
        <taxon>Acanthomorphata</taxon>
        <taxon>Eupercaria</taxon>
        <taxon>Tetraodontiformes</taxon>
        <taxon>Molidae</taxon>
        <taxon>Mola</taxon>
    </lineage>
</organism>
<name>A0A3Q3W7K8_MOLML</name>
<dbReference type="STRING" id="94237.ENSMMOP00000012496"/>
<evidence type="ECO:0000313" key="3">
    <source>
        <dbReference type="Proteomes" id="UP000261620"/>
    </source>
</evidence>
<evidence type="ECO:0000256" key="1">
    <source>
        <dbReference type="SAM" id="Phobius"/>
    </source>
</evidence>
<keyword evidence="1" id="KW-0812">Transmembrane</keyword>
<reference evidence="2" key="2">
    <citation type="submission" date="2025-09" db="UniProtKB">
        <authorList>
            <consortium name="Ensembl"/>
        </authorList>
    </citation>
    <scope>IDENTIFICATION</scope>
</reference>
<dbReference type="AlphaFoldDB" id="A0A3Q3W7K8"/>
<feature type="transmembrane region" description="Helical" evidence="1">
    <location>
        <begin position="44"/>
        <end position="65"/>
    </location>
</feature>
<accession>A0A3Q3W7K8</accession>
<evidence type="ECO:0000313" key="2">
    <source>
        <dbReference type="Ensembl" id="ENSMMOP00000012496.1"/>
    </source>
</evidence>
<keyword evidence="3" id="KW-1185">Reference proteome</keyword>
<dbReference type="Proteomes" id="UP000261620">
    <property type="component" value="Unplaced"/>
</dbReference>
<reference evidence="2" key="1">
    <citation type="submission" date="2025-08" db="UniProtKB">
        <authorList>
            <consortium name="Ensembl"/>
        </authorList>
    </citation>
    <scope>IDENTIFICATION</scope>
</reference>
<sequence length="78" mass="8354">MKGVHAVALCVFVFHCIPGSRRAQATRETSLGNTSSAASSCDLSLLTCMLIGSYRFCIIPLLAALNEKDRTGLFISSM</sequence>
<keyword evidence="1" id="KW-0472">Membrane</keyword>
<protein>
    <submittedName>
        <fullName evidence="2">Uncharacterized protein</fullName>
    </submittedName>
</protein>
<keyword evidence="1" id="KW-1133">Transmembrane helix</keyword>
<dbReference type="Ensembl" id="ENSMMOT00000012701.1">
    <property type="protein sequence ID" value="ENSMMOP00000012496.1"/>
    <property type="gene ID" value="ENSMMOG00000009610.1"/>
</dbReference>
<proteinExistence type="predicted"/>